<dbReference type="InterPro" id="IPR002100">
    <property type="entry name" value="TF_MADSbox"/>
</dbReference>
<evidence type="ECO:0000256" key="5">
    <source>
        <dbReference type="ARBA" id="ARBA00023242"/>
    </source>
</evidence>
<comment type="subcellular location">
    <subcellularLocation>
        <location evidence="1">Nucleus</location>
    </subcellularLocation>
</comment>
<dbReference type="SMART" id="SM00432">
    <property type="entry name" value="MADS"/>
    <property type="match status" value="1"/>
</dbReference>
<organism evidence="7 8">
    <name type="scientific">Helianthus annuus</name>
    <name type="common">Common sunflower</name>
    <dbReference type="NCBI Taxonomy" id="4232"/>
    <lineage>
        <taxon>Eukaryota</taxon>
        <taxon>Viridiplantae</taxon>
        <taxon>Streptophyta</taxon>
        <taxon>Embryophyta</taxon>
        <taxon>Tracheophyta</taxon>
        <taxon>Spermatophyta</taxon>
        <taxon>Magnoliopsida</taxon>
        <taxon>eudicotyledons</taxon>
        <taxon>Gunneridae</taxon>
        <taxon>Pentapetalae</taxon>
        <taxon>asterids</taxon>
        <taxon>campanulids</taxon>
        <taxon>Asterales</taxon>
        <taxon>Asteraceae</taxon>
        <taxon>Asteroideae</taxon>
        <taxon>Heliantheae alliance</taxon>
        <taxon>Heliantheae</taxon>
        <taxon>Helianthus</taxon>
    </lineage>
</organism>
<dbReference type="Proteomes" id="UP000215914">
    <property type="component" value="Chromosome 5"/>
</dbReference>
<dbReference type="GO" id="GO:0000981">
    <property type="term" value="F:DNA-binding transcription factor activity, RNA polymerase II-specific"/>
    <property type="evidence" value="ECO:0000318"/>
    <property type="project" value="GO_Central"/>
</dbReference>
<proteinExistence type="predicted"/>
<keyword evidence="2" id="KW-0805">Transcription regulation</keyword>
<evidence type="ECO:0000256" key="4">
    <source>
        <dbReference type="ARBA" id="ARBA00023163"/>
    </source>
</evidence>
<dbReference type="InterPro" id="IPR033896">
    <property type="entry name" value="MEF2-like_N"/>
</dbReference>
<evidence type="ECO:0000313" key="7">
    <source>
        <dbReference type="EMBL" id="OTG25713.1"/>
    </source>
</evidence>
<dbReference type="PROSITE" id="PS50066">
    <property type="entry name" value="MADS_BOX_2"/>
    <property type="match status" value="1"/>
</dbReference>
<feature type="domain" description="MADS-box" evidence="6">
    <location>
        <begin position="59"/>
        <end position="113"/>
    </location>
</feature>
<evidence type="ECO:0000256" key="3">
    <source>
        <dbReference type="ARBA" id="ARBA00023125"/>
    </source>
</evidence>
<keyword evidence="8" id="KW-1185">Reference proteome</keyword>
<dbReference type="SUPFAM" id="SSF55455">
    <property type="entry name" value="SRF-like"/>
    <property type="match status" value="1"/>
</dbReference>
<dbReference type="GO" id="GO:0046983">
    <property type="term" value="F:protein dimerization activity"/>
    <property type="evidence" value="ECO:0007669"/>
    <property type="project" value="InterPro"/>
</dbReference>
<dbReference type="Gene3D" id="3.40.1810.10">
    <property type="entry name" value="Transcription factor, MADS-box"/>
    <property type="match status" value="1"/>
</dbReference>
<evidence type="ECO:0000256" key="2">
    <source>
        <dbReference type="ARBA" id="ARBA00023015"/>
    </source>
</evidence>
<gene>
    <name evidence="7" type="ORF">HannXRQ_Chr05g0150571</name>
</gene>
<dbReference type="PANTHER" id="PTHR48019">
    <property type="entry name" value="SERUM RESPONSE FACTOR HOMOLOG"/>
    <property type="match status" value="1"/>
</dbReference>
<evidence type="ECO:0000313" key="8">
    <source>
        <dbReference type="Proteomes" id="UP000215914"/>
    </source>
</evidence>
<reference evidence="8" key="1">
    <citation type="journal article" date="2017" name="Nature">
        <title>The sunflower genome provides insights into oil metabolism, flowering and Asterid evolution.</title>
        <authorList>
            <person name="Badouin H."/>
            <person name="Gouzy J."/>
            <person name="Grassa C.J."/>
            <person name="Murat F."/>
            <person name="Staton S.E."/>
            <person name="Cottret L."/>
            <person name="Lelandais-Briere C."/>
            <person name="Owens G.L."/>
            <person name="Carrere S."/>
            <person name="Mayjonade B."/>
            <person name="Legrand L."/>
            <person name="Gill N."/>
            <person name="Kane N.C."/>
            <person name="Bowers J.E."/>
            <person name="Hubner S."/>
            <person name="Bellec A."/>
            <person name="Berard A."/>
            <person name="Berges H."/>
            <person name="Blanchet N."/>
            <person name="Boniface M.C."/>
            <person name="Brunel D."/>
            <person name="Catrice O."/>
            <person name="Chaidir N."/>
            <person name="Claudel C."/>
            <person name="Donnadieu C."/>
            <person name="Faraut T."/>
            <person name="Fievet G."/>
            <person name="Helmstetter N."/>
            <person name="King M."/>
            <person name="Knapp S.J."/>
            <person name="Lai Z."/>
            <person name="Le Paslier M.C."/>
            <person name="Lippi Y."/>
            <person name="Lorenzon L."/>
            <person name="Mandel J.R."/>
            <person name="Marage G."/>
            <person name="Marchand G."/>
            <person name="Marquand E."/>
            <person name="Bret-Mestries E."/>
            <person name="Morien E."/>
            <person name="Nambeesan S."/>
            <person name="Nguyen T."/>
            <person name="Pegot-Espagnet P."/>
            <person name="Pouilly N."/>
            <person name="Raftis F."/>
            <person name="Sallet E."/>
            <person name="Schiex T."/>
            <person name="Thomas J."/>
            <person name="Vandecasteele C."/>
            <person name="Vares D."/>
            <person name="Vear F."/>
            <person name="Vautrin S."/>
            <person name="Crespi M."/>
            <person name="Mangin B."/>
            <person name="Burke J.M."/>
            <person name="Salse J."/>
            <person name="Munos S."/>
            <person name="Vincourt P."/>
            <person name="Rieseberg L.H."/>
            <person name="Langlade N.B."/>
        </authorList>
    </citation>
    <scope>NUCLEOTIDE SEQUENCE [LARGE SCALE GENOMIC DNA]</scope>
    <source>
        <strain evidence="8">cv. SF193</strain>
    </source>
</reference>
<dbReference type="GO" id="GO:0006357">
    <property type="term" value="P:regulation of transcription by RNA polymerase II"/>
    <property type="evidence" value="ECO:0000318"/>
    <property type="project" value="GO_Central"/>
</dbReference>
<name>A0A251URQ0_HELAN</name>
<dbReference type="GO" id="GO:0045944">
    <property type="term" value="P:positive regulation of transcription by RNA polymerase II"/>
    <property type="evidence" value="ECO:0007669"/>
    <property type="project" value="InterPro"/>
</dbReference>
<evidence type="ECO:0000259" key="6">
    <source>
        <dbReference type="PROSITE" id="PS50066"/>
    </source>
</evidence>
<dbReference type="CDD" id="cd00265">
    <property type="entry name" value="MADS_MEF2_like"/>
    <property type="match status" value="1"/>
</dbReference>
<protein>
    <submittedName>
        <fullName evidence="7">Putative transcription factor, MADS-box</fullName>
    </submittedName>
</protein>
<keyword evidence="4" id="KW-0804">Transcription</keyword>
<dbReference type="AlphaFoldDB" id="A0A251URQ0"/>
<dbReference type="InParanoid" id="A0A251URQ0"/>
<dbReference type="GO" id="GO:0000978">
    <property type="term" value="F:RNA polymerase II cis-regulatory region sequence-specific DNA binding"/>
    <property type="evidence" value="ECO:0000318"/>
    <property type="project" value="GO_Central"/>
</dbReference>
<dbReference type="GO" id="GO:0005634">
    <property type="term" value="C:nucleus"/>
    <property type="evidence" value="ECO:0007669"/>
    <property type="project" value="UniProtKB-SubCell"/>
</dbReference>
<evidence type="ECO:0000256" key="1">
    <source>
        <dbReference type="ARBA" id="ARBA00004123"/>
    </source>
</evidence>
<dbReference type="OMA" id="ANDQPEI"/>
<dbReference type="InterPro" id="IPR036879">
    <property type="entry name" value="TF_MADSbox_sf"/>
</dbReference>
<dbReference type="EMBL" id="CM007894">
    <property type="protein sequence ID" value="OTG25713.1"/>
    <property type="molecule type" value="Genomic_DNA"/>
</dbReference>
<keyword evidence="3" id="KW-0238">DNA-binding</keyword>
<dbReference type="PRINTS" id="PR00404">
    <property type="entry name" value="MADSDOMAIN"/>
</dbReference>
<dbReference type="FunFam" id="3.40.1810.10:FF:000028">
    <property type="entry name" value="Agamous-like MADS-box protein AGL66 isoform A"/>
    <property type="match status" value="1"/>
</dbReference>
<dbReference type="STRING" id="4232.A0A251URQ0"/>
<accession>A0A251URQ0</accession>
<dbReference type="Pfam" id="PF00319">
    <property type="entry name" value="SRF-TF"/>
    <property type="match status" value="1"/>
</dbReference>
<keyword evidence="5" id="KW-0539">Nucleus</keyword>
<dbReference type="InterPro" id="IPR050142">
    <property type="entry name" value="MADS-box/MEF2_TF"/>
</dbReference>
<sequence>MFNQFRYSPQADFSGSNDAVPPLVANRREDDFDVEFVIYNLLGFSIFIAKQGTILLLSQIKKIENTTNRQVTFSKRRNGLIKKAYELSVLCDVDVALIMFSPSGRASIFSGSRSIEEIISRYINLPEHERGRLQNQEYLERALGRLKSEAQDHQIQNQASPSSGDSQLEEIQQEIVRCKSHMIEMEKRLRIFEGDPSEISTLSEAEYREQMLEETLRHVRLRKHVLEKYNSANAQSTSQVALPSETINVNMVAPNSGNIFDWLPPRDPQVQIMNFMNFGGLLPASRQNEQVNRANVMEPDNNSVNVQRAEFGQMFDMNLSPWTQFYGSGNGQMAMAQHGERPYSQTFLPPFSP</sequence>